<sequence>MKIGFVATEIGHQEGGAFMGGNVNNVVTVSKALAERGHEITIITTKPRDAAEDYLGPLTWADVYSIDCPHEHGSPRYLTTFSRYAVQRIRQLANDGELDVVSVHTGFTIWGIIGSLSSVLGCPSVHVQYCPIGQSSGSTVYDLIQSVHLSKLWLRGNDRFVGVTDNVARSLSSATRDRVDVIHNGLDVDEYAPEADSRFDLFETDSPVIGYLGSLNDQKGLDILVDAFQSLPEERDATLALGLEVRSERSESELWKRIERDPDIHAFGIVQDVPAFLARSDVFAVPFRTTVGPADYPVAALEAMSCATPPVATRIGGLPDMIAHQEDGLLIDRPDSELLAESLATLLDDAELRRELGQSARERIERDFSTTSVVDQYEAVFTEVVGQ</sequence>
<dbReference type="STRING" id="1227499.C493_03365"/>
<dbReference type="GO" id="GO:0016757">
    <property type="term" value="F:glycosyltransferase activity"/>
    <property type="evidence" value="ECO:0007669"/>
    <property type="project" value="InterPro"/>
</dbReference>
<dbReference type="RefSeq" id="WP_007257983.1">
    <property type="nucleotide sequence ID" value="NZ_AOHZ01000015.1"/>
</dbReference>
<keyword evidence="3" id="KW-0808">Transferase</keyword>
<comment type="caution">
    <text evidence="3">The sequence shown here is derived from an EMBL/GenBank/DDBJ whole genome shotgun (WGS) entry which is preliminary data.</text>
</comment>
<organism evidence="3 4">
    <name type="scientific">Natronolimnohabitans innermongolicus JCM 12255</name>
    <dbReference type="NCBI Taxonomy" id="1227499"/>
    <lineage>
        <taxon>Archaea</taxon>
        <taxon>Methanobacteriati</taxon>
        <taxon>Methanobacteriota</taxon>
        <taxon>Stenosarchaea group</taxon>
        <taxon>Halobacteria</taxon>
        <taxon>Halobacteriales</taxon>
        <taxon>Natrialbaceae</taxon>
        <taxon>Natronolimnohabitans</taxon>
    </lineage>
</organism>
<dbReference type="AlphaFoldDB" id="L9XHD6"/>
<accession>L9XHD6</accession>
<protein>
    <submittedName>
        <fullName evidence="3">Group 1 glycosyl transferase</fullName>
    </submittedName>
</protein>
<dbReference type="SUPFAM" id="SSF53756">
    <property type="entry name" value="UDP-Glycosyltransferase/glycogen phosphorylase"/>
    <property type="match status" value="1"/>
</dbReference>
<evidence type="ECO:0000259" key="2">
    <source>
        <dbReference type="Pfam" id="PF13439"/>
    </source>
</evidence>
<evidence type="ECO:0000313" key="3">
    <source>
        <dbReference type="EMBL" id="ELY61125.1"/>
    </source>
</evidence>
<dbReference type="Proteomes" id="UP000011602">
    <property type="component" value="Unassembled WGS sequence"/>
</dbReference>
<dbReference type="InterPro" id="IPR001296">
    <property type="entry name" value="Glyco_trans_1"/>
</dbReference>
<dbReference type="PANTHER" id="PTHR12526">
    <property type="entry name" value="GLYCOSYLTRANSFERASE"/>
    <property type="match status" value="1"/>
</dbReference>
<feature type="domain" description="Glycosyl transferase family 1" evidence="1">
    <location>
        <begin position="201"/>
        <end position="363"/>
    </location>
</feature>
<dbReference type="InterPro" id="IPR028098">
    <property type="entry name" value="Glyco_trans_4-like_N"/>
</dbReference>
<evidence type="ECO:0000259" key="1">
    <source>
        <dbReference type="Pfam" id="PF00534"/>
    </source>
</evidence>
<dbReference type="eggNOG" id="arCOG01403">
    <property type="taxonomic scope" value="Archaea"/>
</dbReference>
<gene>
    <name evidence="3" type="ORF">C493_03365</name>
</gene>
<feature type="domain" description="Glycosyltransferase subfamily 4-like N-terminal" evidence="2">
    <location>
        <begin position="20"/>
        <end position="189"/>
    </location>
</feature>
<proteinExistence type="predicted"/>
<dbReference type="Gene3D" id="3.40.50.2000">
    <property type="entry name" value="Glycogen Phosphorylase B"/>
    <property type="match status" value="2"/>
</dbReference>
<dbReference type="Pfam" id="PF13439">
    <property type="entry name" value="Glyco_transf_4"/>
    <property type="match status" value="1"/>
</dbReference>
<reference evidence="3 4" key="1">
    <citation type="journal article" date="2014" name="PLoS Genet.">
        <title>Phylogenetically driven sequencing of extremely halophilic archaea reveals strategies for static and dynamic osmo-response.</title>
        <authorList>
            <person name="Becker E.A."/>
            <person name="Seitzer P.M."/>
            <person name="Tritt A."/>
            <person name="Larsen D."/>
            <person name="Krusor M."/>
            <person name="Yao A.I."/>
            <person name="Wu D."/>
            <person name="Madern D."/>
            <person name="Eisen J.A."/>
            <person name="Darling A.E."/>
            <person name="Facciotti M.T."/>
        </authorList>
    </citation>
    <scope>NUCLEOTIDE SEQUENCE [LARGE SCALE GENOMIC DNA]</scope>
    <source>
        <strain evidence="3 4">JCM 12255</strain>
    </source>
</reference>
<keyword evidence="4" id="KW-1185">Reference proteome</keyword>
<dbReference type="EMBL" id="AOHZ01000015">
    <property type="protein sequence ID" value="ELY61125.1"/>
    <property type="molecule type" value="Genomic_DNA"/>
</dbReference>
<name>L9XHD6_9EURY</name>
<dbReference type="CDD" id="cd03801">
    <property type="entry name" value="GT4_PimA-like"/>
    <property type="match status" value="1"/>
</dbReference>
<evidence type="ECO:0000313" key="4">
    <source>
        <dbReference type="Proteomes" id="UP000011602"/>
    </source>
</evidence>
<dbReference type="OrthoDB" id="132546at2157"/>
<dbReference type="Pfam" id="PF00534">
    <property type="entry name" value="Glycos_transf_1"/>
    <property type="match status" value="1"/>
</dbReference>